<dbReference type="Proteomes" id="UP001055247">
    <property type="component" value="Unassembled WGS sequence"/>
</dbReference>
<dbReference type="GO" id="GO:0050918">
    <property type="term" value="P:positive chemotaxis"/>
    <property type="evidence" value="ECO:0007669"/>
    <property type="project" value="TreeGrafter"/>
</dbReference>
<name>A0AAV4ZUB5_9HYPH</name>
<gene>
    <name evidence="3" type="ORF">BHAOGJBA_5006</name>
</gene>
<dbReference type="PANTHER" id="PTHR30034:SF6">
    <property type="entry name" value="YOP PROTEINS TRANSLOCATION PROTEIN Q"/>
    <property type="match status" value="1"/>
</dbReference>
<feature type="domain" description="Flagellar motor switch protein FliN-like C-terminal" evidence="2">
    <location>
        <begin position="297"/>
        <end position="364"/>
    </location>
</feature>
<evidence type="ECO:0000313" key="4">
    <source>
        <dbReference type="Proteomes" id="UP001055247"/>
    </source>
</evidence>
<accession>A0AAV4ZUB5</accession>
<dbReference type="PANTHER" id="PTHR30034">
    <property type="entry name" value="FLAGELLAR MOTOR SWITCH PROTEIN FLIM"/>
    <property type="match status" value="1"/>
</dbReference>
<reference evidence="3" key="1">
    <citation type="journal article" date="2016" name="Front. Microbiol.">
        <title>Genome Sequence of the Piezophilic, Mesophilic Sulfate-Reducing Bacterium Desulfovibrio indicus J2T.</title>
        <authorList>
            <person name="Cao J."/>
            <person name="Maignien L."/>
            <person name="Shao Z."/>
            <person name="Alain K."/>
            <person name="Jebbar M."/>
        </authorList>
    </citation>
    <scope>NUCLEOTIDE SEQUENCE</scope>
    <source>
        <strain evidence="3">DSM 16372</strain>
    </source>
</reference>
<dbReference type="InterPro" id="IPR001543">
    <property type="entry name" value="FliN-like_C"/>
</dbReference>
<dbReference type="SUPFAM" id="SSF101801">
    <property type="entry name" value="Surface presentation of antigens (SPOA)"/>
    <property type="match status" value="1"/>
</dbReference>
<sequence length="367" mass="37914">MSAAHPWTPPTLRGVPADAIGVWNALAGRTGVPLPLRGQAAAVVELAEAPPVDALCLDLRLGPDLPLVLRPVAFPFMAAFGADLDVADLPLLPDALREALLAGLVAAFASVMPDHDLGALTTRAAGPLGDLVPAERAEDLRWFRVALHGLAPAPVALDIAASLDTLARIFGPLGPRPVWPGIRQILTRTAAVTLGRLVLPLGDLRALAPGSVVVLDAGIGPGSARLRLGPALFHFREAGGGWTCSAVTAAAALPDRPDETRQEGPTSMSSSMSSSTSSSTLVPTAEPRGADLDAGLDVALDLDIGSVTVPLAEIETWQVGSLVALDPEIPRDGLEVVLRVNGRAVGAGELVRIDDRFAVRLVRLALG</sequence>
<feature type="compositionally biased region" description="Low complexity" evidence="1">
    <location>
        <begin position="266"/>
        <end position="280"/>
    </location>
</feature>
<evidence type="ECO:0000259" key="2">
    <source>
        <dbReference type="Pfam" id="PF01052"/>
    </source>
</evidence>
<evidence type="ECO:0000256" key="1">
    <source>
        <dbReference type="SAM" id="MobiDB-lite"/>
    </source>
</evidence>
<dbReference type="Gene3D" id="2.30.330.10">
    <property type="entry name" value="SpoA-like"/>
    <property type="match status" value="1"/>
</dbReference>
<dbReference type="Pfam" id="PF01052">
    <property type="entry name" value="FliMN_C"/>
    <property type="match status" value="1"/>
</dbReference>
<keyword evidence="4" id="KW-1185">Reference proteome</keyword>
<dbReference type="RefSeq" id="WP_066922379.1">
    <property type="nucleotide sequence ID" value="NZ_BPQO01000027.1"/>
</dbReference>
<protein>
    <recommendedName>
        <fullName evidence="2">Flagellar motor switch protein FliN-like C-terminal domain-containing protein</fullName>
    </recommendedName>
</protein>
<dbReference type="AlphaFoldDB" id="A0AAV4ZUB5"/>
<proteinExistence type="predicted"/>
<dbReference type="InterPro" id="IPR036429">
    <property type="entry name" value="SpoA-like_sf"/>
</dbReference>
<organism evidence="3 4">
    <name type="scientific">Methylobacterium hispanicum</name>
    <dbReference type="NCBI Taxonomy" id="270350"/>
    <lineage>
        <taxon>Bacteria</taxon>
        <taxon>Pseudomonadati</taxon>
        <taxon>Pseudomonadota</taxon>
        <taxon>Alphaproteobacteria</taxon>
        <taxon>Hyphomicrobiales</taxon>
        <taxon>Methylobacteriaceae</taxon>
        <taxon>Methylobacterium</taxon>
    </lineage>
</organism>
<feature type="region of interest" description="Disordered" evidence="1">
    <location>
        <begin position="253"/>
        <end position="286"/>
    </location>
</feature>
<reference evidence="3" key="2">
    <citation type="submission" date="2021-08" db="EMBL/GenBank/DDBJ databases">
        <authorList>
            <person name="Tani A."/>
            <person name="Ola A."/>
            <person name="Ogura Y."/>
            <person name="Katsura K."/>
            <person name="Hayashi T."/>
        </authorList>
    </citation>
    <scope>NUCLEOTIDE SEQUENCE</scope>
    <source>
        <strain evidence="3">DSM 16372</strain>
    </source>
</reference>
<comment type="caution">
    <text evidence="3">The sequence shown here is derived from an EMBL/GenBank/DDBJ whole genome shotgun (WGS) entry which is preliminary data.</text>
</comment>
<dbReference type="EMBL" id="BPQO01000027">
    <property type="protein sequence ID" value="GJD91458.1"/>
    <property type="molecule type" value="Genomic_DNA"/>
</dbReference>
<dbReference type="GO" id="GO:0071978">
    <property type="term" value="P:bacterial-type flagellum-dependent swarming motility"/>
    <property type="evidence" value="ECO:0007669"/>
    <property type="project" value="TreeGrafter"/>
</dbReference>
<evidence type="ECO:0000313" key="3">
    <source>
        <dbReference type="EMBL" id="GJD91458.1"/>
    </source>
</evidence>